<dbReference type="Proteomes" id="UP001066276">
    <property type="component" value="Chromosome 1_1"/>
</dbReference>
<name>A0AAV7WVS5_PLEWA</name>
<gene>
    <name evidence="2" type="ORF">NDU88_003771</name>
</gene>
<accession>A0AAV7WVS5</accession>
<evidence type="ECO:0000313" key="2">
    <source>
        <dbReference type="EMBL" id="KAJ1216165.1"/>
    </source>
</evidence>
<reference evidence="2" key="1">
    <citation type="journal article" date="2022" name="bioRxiv">
        <title>Sequencing and chromosome-scale assembly of the giantPleurodeles waltlgenome.</title>
        <authorList>
            <person name="Brown T."/>
            <person name="Elewa A."/>
            <person name="Iarovenko S."/>
            <person name="Subramanian E."/>
            <person name="Araus A.J."/>
            <person name="Petzold A."/>
            <person name="Susuki M."/>
            <person name="Suzuki K.-i.T."/>
            <person name="Hayashi T."/>
            <person name="Toyoda A."/>
            <person name="Oliveira C."/>
            <person name="Osipova E."/>
            <person name="Leigh N.D."/>
            <person name="Simon A."/>
            <person name="Yun M.H."/>
        </authorList>
    </citation>
    <scope>NUCLEOTIDE SEQUENCE</scope>
    <source>
        <strain evidence="2">20211129_DDA</strain>
        <tissue evidence="2">Liver</tissue>
    </source>
</reference>
<keyword evidence="3" id="KW-1185">Reference proteome</keyword>
<evidence type="ECO:0000256" key="1">
    <source>
        <dbReference type="SAM" id="MobiDB-lite"/>
    </source>
</evidence>
<dbReference type="EMBL" id="JANPWB010000001">
    <property type="protein sequence ID" value="KAJ1216165.1"/>
    <property type="molecule type" value="Genomic_DNA"/>
</dbReference>
<sequence>MGGGELSSFTPPFLMQRINDGGGGWSNSLTPEPALVLGHRDVGNLAVADLGPQANQCCHWLRRGPSRSLCPRLCLSFVKATPPLLLTQPLPHSNLQPEGEWRRQDIAQPLPQSVAAGRSPLSLGQQPTRALPPPHRYSVSPRSTGGLAKTTRPERGPSLLLSPGSARISAPSTLHNCRKAVPRPSVTGQ</sequence>
<dbReference type="AlphaFoldDB" id="A0AAV7WVS5"/>
<feature type="region of interest" description="Disordered" evidence="1">
    <location>
        <begin position="116"/>
        <end position="189"/>
    </location>
</feature>
<organism evidence="2 3">
    <name type="scientific">Pleurodeles waltl</name>
    <name type="common">Iberian ribbed newt</name>
    <dbReference type="NCBI Taxonomy" id="8319"/>
    <lineage>
        <taxon>Eukaryota</taxon>
        <taxon>Metazoa</taxon>
        <taxon>Chordata</taxon>
        <taxon>Craniata</taxon>
        <taxon>Vertebrata</taxon>
        <taxon>Euteleostomi</taxon>
        <taxon>Amphibia</taxon>
        <taxon>Batrachia</taxon>
        <taxon>Caudata</taxon>
        <taxon>Salamandroidea</taxon>
        <taxon>Salamandridae</taxon>
        <taxon>Pleurodelinae</taxon>
        <taxon>Pleurodeles</taxon>
    </lineage>
</organism>
<protein>
    <submittedName>
        <fullName evidence="2">Uncharacterized protein</fullName>
    </submittedName>
</protein>
<comment type="caution">
    <text evidence="2">The sequence shown here is derived from an EMBL/GenBank/DDBJ whole genome shotgun (WGS) entry which is preliminary data.</text>
</comment>
<proteinExistence type="predicted"/>
<evidence type="ECO:0000313" key="3">
    <source>
        <dbReference type="Proteomes" id="UP001066276"/>
    </source>
</evidence>